<comment type="similarity">
    <text evidence="3">Belongs to the GRAS family.</text>
</comment>
<sequence length="155" mass="17158">MNFNGLGMKHTLQWPSLIRTLASRPEGPPSLRITALTSNEHLIELDASTKSLVEDASSLGIAMEFHIILELVTPCLLTTENLKLRERKSLYINSVMHLHKYVKETRGSLKAILQAIKKLVPALLTTTEQDANHTDRSFSGGSSSPVTTIQPFSIH</sequence>
<name>A0ABR2PXN4_9ROSI</name>
<dbReference type="EMBL" id="JBBPBN010000049">
    <property type="protein sequence ID" value="KAK8993203.1"/>
    <property type="molecule type" value="Genomic_DNA"/>
</dbReference>
<comment type="caution">
    <text evidence="5">The sequence shown here is derived from an EMBL/GenBank/DDBJ whole genome shotgun (WGS) entry which is preliminary data.</text>
</comment>
<evidence type="ECO:0000313" key="6">
    <source>
        <dbReference type="Proteomes" id="UP001396334"/>
    </source>
</evidence>
<keyword evidence="6" id="KW-1185">Reference proteome</keyword>
<feature type="region of interest" description="Disordered" evidence="4">
    <location>
        <begin position="131"/>
        <end position="155"/>
    </location>
</feature>
<dbReference type="Pfam" id="PF03514">
    <property type="entry name" value="GRAS"/>
    <property type="match status" value="1"/>
</dbReference>
<dbReference type="Proteomes" id="UP001396334">
    <property type="component" value="Unassembled WGS sequence"/>
</dbReference>
<proteinExistence type="inferred from homology"/>
<evidence type="ECO:0000256" key="1">
    <source>
        <dbReference type="ARBA" id="ARBA00023015"/>
    </source>
</evidence>
<evidence type="ECO:0000313" key="5">
    <source>
        <dbReference type="EMBL" id="KAK8993203.1"/>
    </source>
</evidence>
<accession>A0ABR2PXN4</accession>
<dbReference type="InterPro" id="IPR005202">
    <property type="entry name" value="TF_GRAS"/>
</dbReference>
<gene>
    <name evidence="5" type="ORF">V6N11_033306</name>
</gene>
<dbReference type="PANTHER" id="PTHR31636">
    <property type="entry name" value="OSJNBA0084A10.13 PROTEIN-RELATED"/>
    <property type="match status" value="1"/>
</dbReference>
<feature type="compositionally biased region" description="Polar residues" evidence="4">
    <location>
        <begin position="137"/>
        <end position="155"/>
    </location>
</feature>
<evidence type="ECO:0000256" key="2">
    <source>
        <dbReference type="ARBA" id="ARBA00023163"/>
    </source>
</evidence>
<evidence type="ECO:0000256" key="4">
    <source>
        <dbReference type="SAM" id="MobiDB-lite"/>
    </source>
</evidence>
<keyword evidence="1" id="KW-0805">Transcription regulation</keyword>
<evidence type="ECO:0000256" key="3">
    <source>
        <dbReference type="PROSITE-ProRule" id="PRU01191"/>
    </source>
</evidence>
<organism evidence="5 6">
    <name type="scientific">Hibiscus sabdariffa</name>
    <name type="common">roselle</name>
    <dbReference type="NCBI Taxonomy" id="183260"/>
    <lineage>
        <taxon>Eukaryota</taxon>
        <taxon>Viridiplantae</taxon>
        <taxon>Streptophyta</taxon>
        <taxon>Embryophyta</taxon>
        <taxon>Tracheophyta</taxon>
        <taxon>Spermatophyta</taxon>
        <taxon>Magnoliopsida</taxon>
        <taxon>eudicotyledons</taxon>
        <taxon>Gunneridae</taxon>
        <taxon>Pentapetalae</taxon>
        <taxon>rosids</taxon>
        <taxon>malvids</taxon>
        <taxon>Malvales</taxon>
        <taxon>Malvaceae</taxon>
        <taxon>Malvoideae</taxon>
        <taxon>Hibiscus</taxon>
    </lineage>
</organism>
<reference evidence="5 6" key="1">
    <citation type="journal article" date="2024" name="G3 (Bethesda)">
        <title>Genome assembly of Hibiscus sabdariffa L. provides insights into metabolisms of medicinal natural products.</title>
        <authorList>
            <person name="Kim T."/>
        </authorList>
    </citation>
    <scope>NUCLEOTIDE SEQUENCE [LARGE SCALE GENOMIC DNA]</scope>
    <source>
        <strain evidence="5">TK-2024</strain>
        <tissue evidence="5">Old leaves</tissue>
    </source>
</reference>
<dbReference type="PROSITE" id="PS50985">
    <property type="entry name" value="GRAS"/>
    <property type="match status" value="1"/>
</dbReference>
<keyword evidence="2" id="KW-0804">Transcription</keyword>
<protein>
    <submittedName>
        <fullName evidence="5">Uncharacterized protein</fullName>
    </submittedName>
</protein>
<comment type="caution">
    <text evidence="3">Lacks conserved residue(s) required for the propagation of feature annotation.</text>
</comment>